<feature type="domain" description="Secretion system C-terminal sorting" evidence="2">
    <location>
        <begin position="501"/>
        <end position="571"/>
    </location>
</feature>
<evidence type="ECO:0000256" key="1">
    <source>
        <dbReference type="SAM" id="SignalP"/>
    </source>
</evidence>
<proteinExistence type="predicted"/>
<dbReference type="EMBL" id="AP026867">
    <property type="protein sequence ID" value="BDS10160.1"/>
    <property type="molecule type" value="Genomic_DNA"/>
</dbReference>
<organism evidence="3 4">
    <name type="scientific">Aureispira anguillae</name>
    <dbReference type="NCBI Taxonomy" id="2864201"/>
    <lineage>
        <taxon>Bacteria</taxon>
        <taxon>Pseudomonadati</taxon>
        <taxon>Bacteroidota</taxon>
        <taxon>Saprospiria</taxon>
        <taxon>Saprospirales</taxon>
        <taxon>Saprospiraceae</taxon>
        <taxon>Aureispira</taxon>
    </lineage>
</organism>
<evidence type="ECO:0000259" key="2">
    <source>
        <dbReference type="Pfam" id="PF18962"/>
    </source>
</evidence>
<feature type="chain" id="PRO_5038012799" evidence="1">
    <location>
        <begin position="20"/>
        <end position="573"/>
    </location>
</feature>
<name>A0A915YBR2_9BACT</name>
<gene>
    <name evidence="3" type="ORF">AsAng_0008680</name>
</gene>
<dbReference type="Gene3D" id="2.80.10.50">
    <property type="match status" value="1"/>
</dbReference>
<protein>
    <submittedName>
        <fullName evidence="3">T9SS type A sorting domain-containing protein</fullName>
    </submittedName>
</protein>
<evidence type="ECO:0000313" key="3">
    <source>
        <dbReference type="EMBL" id="BDS10160.1"/>
    </source>
</evidence>
<dbReference type="AlphaFoldDB" id="A0A915YBR2"/>
<dbReference type="InterPro" id="IPR052918">
    <property type="entry name" value="Motility_Chemotaxis_Reg"/>
</dbReference>
<dbReference type="PANTHER" id="PTHR35580:SF1">
    <property type="entry name" value="PHYTASE-LIKE DOMAIN-CONTAINING PROTEIN"/>
    <property type="match status" value="1"/>
</dbReference>
<dbReference type="RefSeq" id="WP_264791494.1">
    <property type="nucleotide sequence ID" value="NZ_AP026867.1"/>
</dbReference>
<feature type="signal peptide" evidence="1">
    <location>
        <begin position="1"/>
        <end position="19"/>
    </location>
</feature>
<dbReference type="SUPFAM" id="SSF50998">
    <property type="entry name" value="Quinoprotein alcohol dehydrogenase-like"/>
    <property type="match status" value="1"/>
</dbReference>
<dbReference type="NCBIfam" id="TIGR04183">
    <property type="entry name" value="Por_Secre_tail"/>
    <property type="match status" value="1"/>
</dbReference>
<dbReference type="Proteomes" id="UP001060919">
    <property type="component" value="Chromosome"/>
</dbReference>
<dbReference type="InterPro" id="IPR026444">
    <property type="entry name" value="Secre_tail"/>
</dbReference>
<keyword evidence="4" id="KW-1185">Reference proteome</keyword>
<dbReference type="InterPro" id="IPR011047">
    <property type="entry name" value="Quinoprotein_ADH-like_sf"/>
</dbReference>
<keyword evidence="1" id="KW-0732">Signal</keyword>
<sequence>MRTILLNIFLITFHLTTSAQTFQWAKGIGGTWDQIVDDMVHDAAGNMYMVGHFYGTVDFDPGPNIYNLTAAGNMDIFITKLDVNGNFVWAHQIGSTYSYGHGKSITVNTYGDIVIIGEISGSGAVDFDPGPNTVNGNNFEGDVFIARYNSNGNFVFVKNFGENFSSSNYEYDIVFSEAYSLLGAAIYVTGKFSGTDDFDPSAATVNLSSNGNKDIFVCKFSYSGNLIWAKSMGGTQDDESTAMTTDASGNIYITGNFHGTVDFDPGPSTTFLTSYGNSDVFVIKLDASGNLVWARQLSGTSSERSKSIALDNAGAVYIGGEFSGTIDCDPSNATLHNLTTSLTSYNGFLTKLDASGNFVWAKNVGGQEIEGICITSTGEVCIGGSFSNTVDFDPGPNVLTATANSWSDIFMTKLDAAGNLAWTRQWASSGGGTGADYGKAMSIYNNDIYLAGTFEGSVDFDPNQGVSYLASAGGEDIFVLKMNETTTSVEKHRTKSLTLNVFPNPTPNNIHIQAQTNLKGVEIYNLEGQLIRSKRINNQTEIDLDLSDLPSGLYLLTLNDEKGQSYQQKIIKK</sequence>
<reference evidence="3" key="1">
    <citation type="submission" date="2022-09" db="EMBL/GenBank/DDBJ databases">
        <title>Aureispira anguillicida sp. nov., isolated from Leptocephalus of Japanese eel Anguilla japonica.</title>
        <authorList>
            <person name="Yuasa K."/>
            <person name="Mekata T."/>
            <person name="Ikunari K."/>
        </authorList>
    </citation>
    <scope>NUCLEOTIDE SEQUENCE</scope>
    <source>
        <strain evidence="3">EL160426</strain>
    </source>
</reference>
<dbReference type="KEGG" id="aup:AsAng_0008680"/>
<evidence type="ECO:0000313" key="4">
    <source>
        <dbReference type="Proteomes" id="UP001060919"/>
    </source>
</evidence>
<accession>A0A915YBR2</accession>
<dbReference type="Pfam" id="PF18962">
    <property type="entry name" value="Por_Secre_tail"/>
    <property type="match status" value="1"/>
</dbReference>
<dbReference type="PANTHER" id="PTHR35580">
    <property type="entry name" value="CELL SURFACE GLYCOPROTEIN (S-LAYER PROTEIN)-LIKE PROTEIN"/>
    <property type="match status" value="1"/>
</dbReference>